<dbReference type="AlphaFoldDB" id="A0A9Y2JN53"/>
<evidence type="ECO:0000313" key="10">
    <source>
        <dbReference type="Proteomes" id="UP001239397"/>
    </source>
</evidence>
<comment type="similarity">
    <text evidence="2">Belongs to the V-ATPase 116 kDa subunit family.</text>
</comment>
<dbReference type="KEGG" id="amog:QRX60_41735"/>
<keyword evidence="4 8" id="KW-0812">Transmembrane</keyword>
<sequence>MPLPESVQPTRMQRIALVAPADALRETLVSVAAAGVVDLDRPDRPEVAAGGPVCVPVLAATRPDPAELDRAGRADLLAGEAELDEVASSAIRRGSAAALAGWCPVPAVPALAARLAEAGTAVVPMPPPRGIDPPTVLRPGGTVRRSFRPLISTYGTVPYPDVDPTLLAGVAYVLMFGMMFGDAGHGLLLIVVGALLWAGRPRMLARWRAAWPFVAGAGAASAGFGLLYGEFFGPTGVVPVLWLAPLDDPVRLLVAGVGVGAVLLAAAYAVAIVNRWREGGPQLALYASSGIAGAAVFLGLGGVSAGIFLGSLTVLVAGCVIGAAGLVLAGIGFKVGAGGGGAGVAQSAVELFDVIVRIGTNLISFARLAAFGLVHAALGSLVWDGTAGLWRPGGFLAVLAVVVFLLGNALSFALESLIAAIQALRLAFYELFSRIFETQGRPYRPWSFRVEATDPPTPLESP</sequence>
<dbReference type="GO" id="GO:0007035">
    <property type="term" value="P:vacuolar acidification"/>
    <property type="evidence" value="ECO:0007669"/>
    <property type="project" value="TreeGrafter"/>
</dbReference>
<keyword evidence="3" id="KW-0813">Transport</keyword>
<dbReference type="GO" id="GO:0046961">
    <property type="term" value="F:proton-transporting ATPase activity, rotational mechanism"/>
    <property type="evidence" value="ECO:0007669"/>
    <property type="project" value="InterPro"/>
</dbReference>
<dbReference type="GO" id="GO:0033179">
    <property type="term" value="C:proton-transporting V-type ATPase, V0 domain"/>
    <property type="evidence" value="ECO:0007669"/>
    <property type="project" value="InterPro"/>
</dbReference>
<dbReference type="GO" id="GO:0016471">
    <property type="term" value="C:vacuolar proton-transporting V-type ATPase complex"/>
    <property type="evidence" value="ECO:0007669"/>
    <property type="project" value="TreeGrafter"/>
</dbReference>
<evidence type="ECO:0000256" key="2">
    <source>
        <dbReference type="ARBA" id="ARBA00009904"/>
    </source>
</evidence>
<evidence type="ECO:0000256" key="4">
    <source>
        <dbReference type="ARBA" id="ARBA00022692"/>
    </source>
</evidence>
<dbReference type="InterPro" id="IPR002490">
    <property type="entry name" value="V-ATPase_116kDa_su"/>
</dbReference>
<feature type="transmembrane region" description="Helical" evidence="8">
    <location>
        <begin position="307"/>
        <end position="329"/>
    </location>
</feature>
<feature type="transmembrane region" description="Helical" evidence="8">
    <location>
        <begin position="170"/>
        <end position="197"/>
    </location>
</feature>
<accession>A0A9Y2JN53</accession>
<evidence type="ECO:0000256" key="3">
    <source>
        <dbReference type="ARBA" id="ARBA00022448"/>
    </source>
</evidence>
<reference evidence="9 10" key="1">
    <citation type="submission" date="2023-06" db="EMBL/GenBank/DDBJ databases">
        <authorList>
            <person name="Oyuntsetseg B."/>
            <person name="Kim S.B."/>
        </authorList>
    </citation>
    <scope>NUCLEOTIDE SEQUENCE [LARGE SCALE GENOMIC DNA]</scope>
    <source>
        <strain evidence="9 10">4-36</strain>
    </source>
</reference>
<organism evidence="9 10">
    <name type="scientific">Amycolatopsis mongoliensis</name>
    <dbReference type="NCBI Taxonomy" id="715475"/>
    <lineage>
        <taxon>Bacteria</taxon>
        <taxon>Bacillati</taxon>
        <taxon>Actinomycetota</taxon>
        <taxon>Actinomycetes</taxon>
        <taxon>Pseudonocardiales</taxon>
        <taxon>Pseudonocardiaceae</taxon>
        <taxon>Amycolatopsis</taxon>
    </lineage>
</organism>
<dbReference type="PANTHER" id="PTHR11629">
    <property type="entry name" value="VACUOLAR PROTON ATPASES"/>
    <property type="match status" value="1"/>
</dbReference>
<keyword evidence="5 8" id="KW-1133">Transmembrane helix</keyword>
<evidence type="ECO:0000313" key="9">
    <source>
        <dbReference type="EMBL" id="WIY00516.1"/>
    </source>
</evidence>
<feature type="transmembrane region" description="Helical" evidence="8">
    <location>
        <begin position="365"/>
        <end position="383"/>
    </location>
</feature>
<dbReference type="RefSeq" id="WP_285996982.1">
    <property type="nucleotide sequence ID" value="NZ_CP127295.1"/>
</dbReference>
<comment type="subcellular location">
    <subcellularLocation>
        <location evidence="1">Membrane</location>
        <topology evidence="1">Multi-pass membrane protein</topology>
    </subcellularLocation>
</comment>
<proteinExistence type="inferred from homology"/>
<evidence type="ECO:0000256" key="8">
    <source>
        <dbReference type="SAM" id="Phobius"/>
    </source>
</evidence>
<dbReference type="PANTHER" id="PTHR11629:SF63">
    <property type="entry name" value="V-TYPE PROTON ATPASE SUBUNIT A"/>
    <property type="match status" value="1"/>
</dbReference>
<dbReference type="EMBL" id="CP127295">
    <property type="protein sequence ID" value="WIY00516.1"/>
    <property type="molecule type" value="Genomic_DNA"/>
</dbReference>
<evidence type="ECO:0000256" key="5">
    <source>
        <dbReference type="ARBA" id="ARBA00022989"/>
    </source>
</evidence>
<gene>
    <name evidence="9" type="ORF">QRX60_41735</name>
</gene>
<evidence type="ECO:0000256" key="1">
    <source>
        <dbReference type="ARBA" id="ARBA00004141"/>
    </source>
</evidence>
<feature type="transmembrane region" description="Helical" evidence="8">
    <location>
        <begin position="283"/>
        <end position="301"/>
    </location>
</feature>
<evidence type="ECO:0000256" key="7">
    <source>
        <dbReference type="ARBA" id="ARBA00023136"/>
    </source>
</evidence>
<keyword evidence="6" id="KW-0406">Ion transport</keyword>
<dbReference type="Pfam" id="PF01496">
    <property type="entry name" value="V_ATPase_I"/>
    <property type="match status" value="1"/>
</dbReference>
<dbReference type="GO" id="GO:0051117">
    <property type="term" value="F:ATPase binding"/>
    <property type="evidence" value="ECO:0007669"/>
    <property type="project" value="TreeGrafter"/>
</dbReference>
<protein>
    <submittedName>
        <fullName evidence="9">V-type ATPase 116kDa subunit family protein</fullName>
    </submittedName>
</protein>
<dbReference type="Proteomes" id="UP001239397">
    <property type="component" value="Chromosome"/>
</dbReference>
<feature type="transmembrane region" description="Helical" evidence="8">
    <location>
        <begin position="395"/>
        <end position="424"/>
    </location>
</feature>
<keyword evidence="10" id="KW-1185">Reference proteome</keyword>
<name>A0A9Y2JN53_9PSEU</name>
<feature type="transmembrane region" description="Helical" evidence="8">
    <location>
        <begin position="209"/>
        <end position="229"/>
    </location>
</feature>
<keyword evidence="7 8" id="KW-0472">Membrane</keyword>
<feature type="transmembrane region" description="Helical" evidence="8">
    <location>
        <begin position="249"/>
        <end position="271"/>
    </location>
</feature>
<evidence type="ECO:0000256" key="6">
    <source>
        <dbReference type="ARBA" id="ARBA00023065"/>
    </source>
</evidence>